<dbReference type="GO" id="GO:0032259">
    <property type="term" value="P:methylation"/>
    <property type="evidence" value="ECO:0007669"/>
    <property type="project" value="UniProtKB-KW"/>
</dbReference>
<protein>
    <submittedName>
        <fullName evidence="3">Uroporphyrinogen-III C-methyltransferase</fullName>
        <ecNumber evidence="3">2.1.1.107</ecNumber>
    </submittedName>
</protein>
<sequence length="475" mass="53243">MAEKKQNKARDVEAKSSAEKSASDAEKVESTAPSESKVEQTKPESEKAAPEPAARQPVTEPLTSPKPQAATPVASQKPPSNRLAVFAFLLAVISLVLMLFISYHLYQRGHAASTDINELETRTLTQQVMLEKMQPLNELPNQLGAAQTDWQTQFERQSVEMDRLSNSLLTLASRHPSDWLLAETNYLVRLAGHKLWLEHDITTSLMLLREADGRLAELADPSLTKVRKALADDMAALKALPNVDRSHIALSLNALAGQVDQLALKSVILPDIDQELDDNKPSSSTDDWRDNLAKTWRSFADDFITVRRRSSEVEPLLAPDQRWYLQENLRAKLMLAQLALFREQQGVYESAIDTASQWIDNFFKTENANTQAMLKSLKELKQHQIEPVYPDDFKVRAPLERLLERRLSALLTPTKKEKTEPEQPVAAAEEPVKPQESGPVEEVPPAELEQPKENQPEQVEEPQEQAPQVPEEGGL</sequence>
<evidence type="ECO:0000256" key="2">
    <source>
        <dbReference type="SAM" id="Phobius"/>
    </source>
</evidence>
<reference evidence="4" key="1">
    <citation type="journal article" date="2019" name="Int. J. Syst. Evol. Microbiol.">
        <title>The Global Catalogue of Microorganisms (GCM) 10K type strain sequencing project: providing services to taxonomists for standard genome sequencing and annotation.</title>
        <authorList>
            <consortium name="The Broad Institute Genomics Platform"/>
            <consortium name="The Broad Institute Genome Sequencing Center for Infectious Disease"/>
            <person name="Wu L."/>
            <person name="Ma J."/>
        </authorList>
    </citation>
    <scope>NUCLEOTIDE SEQUENCE [LARGE SCALE GENOMIC DNA]</scope>
    <source>
        <strain evidence="4">CGMCC 1.10992</strain>
    </source>
</reference>
<feature type="transmembrane region" description="Helical" evidence="2">
    <location>
        <begin position="83"/>
        <end position="106"/>
    </location>
</feature>
<name>A0ABW4XMG9_9GAMM</name>
<dbReference type="EMBL" id="JBHUHT010000011">
    <property type="protein sequence ID" value="MFD2096059.1"/>
    <property type="molecule type" value="Genomic_DNA"/>
</dbReference>
<accession>A0ABW4XMG9</accession>
<dbReference type="Pfam" id="PF04375">
    <property type="entry name" value="HemX"/>
    <property type="match status" value="1"/>
</dbReference>
<gene>
    <name evidence="3" type="ORF">ACFSJ3_08690</name>
</gene>
<proteinExistence type="predicted"/>
<dbReference type="InterPro" id="IPR007470">
    <property type="entry name" value="HemX"/>
</dbReference>
<dbReference type="RefSeq" id="WP_345341027.1">
    <property type="nucleotide sequence ID" value="NZ_BAABLI010000017.1"/>
</dbReference>
<keyword evidence="2" id="KW-0812">Transmembrane</keyword>
<feature type="compositionally biased region" description="Basic and acidic residues" evidence="1">
    <location>
        <begin position="1"/>
        <end position="29"/>
    </location>
</feature>
<evidence type="ECO:0000313" key="3">
    <source>
        <dbReference type="EMBL" id="MFD2096059.1"/>
    </source>
</evidence>
<keyword evidence="2" id="KW-1133">Transmembrane helix</keyword>
<feature type="region of interest" description="Disordered" evidence="1">
    <location>
        <begin position="412"/>
        <end position="475"/>
    </location>
</feature>
<dbReference type="PANTHER" id="PTHR38043:SF1">
    <property type="entry name" value="PROTEIN HEMX"/>
    <property type="match status" value="1"/>
</dbReference>
<keyword evidence="4" id="KW-1185">Reference proteome</keyword>
<dbReference type="Proteomes" id="UP001597380">
    <property type="component" value="Unassembled WGS sequence"/>
</dbReference>
<organism evidence="3 4">
    <name type="scientific">Corallincola platygyrae</name>
    <dbReference type="NCBI Taxonomy" id="1193278"/>
    <lineage>
        <taxon>Bacteria</taxon>
        <taxon>Pseudomonadati</taxon>
        <taxon>Pseudomonadota</taxon>
        <taxon>Gammaproteobacteria</taxon>
        <taxon>Alteromonadales</taxon>
        <taxon>Psychromonadaceae</taxon>
        <taxon>Corallincola</taxon>
    </lineage>
</organism>
<evidence type="ECO:0000256" key="1">
    <source>
        <dbReference type="SAM" id="MobiDB-lite"/>
    </source>
</evidence>
<evidence type="ECO:0000313" key="4">
    <source>
        <dbReference type="Proteomes" id="UP001597380"/>
    </source>
</evidence>
<keyword evidence="3" id="KW-0489">Methyltransferase</keyword>
<feature type="compositionally biased region" description="Basic and acidic residues" evidence="1">
    <location>
        <begin position="36"/>
        <end position="49"/>
    </location>
</feature>
<keyword evidence="3" id="KW-0808">Transferase</keyword>
<comment type="caution">
    <text evidence="3">The sequence shown here is derived from an EMBL/GenBank/DDBJ whole genome shotgun (WGS) entry which is preliminary data.</text>
</comment>
<dbReference type="PANTHER" id="PTHR38043">
    <property type="entry name" value="PROTEIN HEMX"/>
    <property type="match status" value="1"/>
</dbReference>
<dbReference type="EC" id="2.1.1.107" evidence="3"/>
<dbReference type="GO" id="GO:0004851">
    <property type="term" value="F:uroporphyrin-III C-methyltransferase activity"/>
    <property type="evidence" value="ECO:0007669"/>
    <property type="project" value="UniProtKB-EC"/>
</dbReference>
<feature type="region of interest" description="Disordered" evidence="1">
    <location>
        <begin position="1"/>
        <end position="77"/>
    </location>
</feature>
<feature type="compositionally biased region" description="Low complexity" evidence="1">
    <location>
        <begin position="464"/>
        <end position="475"/>
    </location>
</feature>
<keyword evidence="2" id="KW-0472">Membrane</keyword>